<dbReference type="Proteomes" id="UP000094056">
    <property type="component" value="Unassembled WGS sequence"/>
</dbReference>
<protein>
    <submittedName>
        <fullName evidence="2">Uncharacterized protein</fullName>
    </submittedName>
</protein>
<name>A0A1E3X5W0_9BACT</name>
<organism evidence="2 3">
    <name type="scientific">Candidatus Scalindua rubra</name>
    <dbReference type="NCBI Taxonomy" id="1872076"/>
    <lineage>
        <taxon>Bacteria</taxon>
        <taxon>Pseudomonadati</taxon>
        <taxon>Planctomycetota</taxon>
        <taxon>Candidatus Brocadiia</taxon>
        <taxon>Candidatus Brocadiales</taxon>
        <taxon>Candidatus Scalinduaceae</taxon>
        <taxon>Candidatus Scalindua</taxon>
    </lineage>
</organism>
<feature type="region of interest" description="Disordered" evidence="1">
    <location>
        <begin position="50"/>
        <end position="74"/>
    </location>
</feature>
<evidence type="ECO:0000313" key="3">
    <source>
        <dbReference type="Proteomes" id="UP000094056"/>
    </source>
</evidence>
<gene>
    <name evidence="2" type="ORF">SCARUB_03904</name>
</gene>
<sequence>MILTLFLIYFVKKSDIFNTKIDSRSWSGMTTCDALSQSSSKLSTGIILIRGKGQRPPNPPFSPFRKGGKRGINS</sequence>
<reference evidence="2 3" key="1">
    <citation type="submission" date="2016-07" db="EMBL/GenBank/DDBJ databases">
        <title>Draft genome of Scalindua rubra, obtained from a brine-seawater interface in the Red Sea, sheds light on salt adaptation in anammox bacteria.</title>
        <authorList>
            <person name="Speth D.R."/>
            <person name="Lagkouvardos I."/>
            <person name="Wang Y."/>
            <person name="Qian P.-Y."/>
            <person name="Dutilh B.E."/>
            <person name="Jetten M.S."/>
        </authorList>
    </citation>
    <scope>NUCLEOTIDE SEQUENCE [LARGE SCALE GENOMIC DNA]</scope>
    <source>
        <strain evidence="2">BSI-1</strain>
    </source>
</reference>
<proteinExistence type="predicted"/>
<comment type="caution">
    <text evidence="2">The sequence shown here is derived from an EMBL/GenBank/DDBJ whole genome shotgun (WGS) entry which is preliminary data.</text>
</comment>
<accession>A0A1E3X5W0</accession>
<evidence type="ECO:0000313" key="2">
    <source>
        <dbReference type="EMBL" id="ODS30981.1"/>
    </source>
</evidence>
<dbReference type="AlphaFoldDB" id="A0A1E3X5W0"/>
<dbReference type="EMBL" id="MAYW01000155">
    <property type="protein sequence ID" value="ODS30981.1"/>
    <property type="molecule type" value="Genomic_DNA"/>
</dbReference>
<evidence type="ECO:0000256" key="1">
    <source>
        <dbReference type="SAM" id="MobiDB-lite"/>
    </source>
</evidence>